<gene>
    <name evidence="3" type="ORF">FIBRA_00904</name>
</gene>
<accession>J4HSF8</accession>
<protein>
    <submittedName>
        <fullName evidence="3">Uncharacterized protein</fullName>
    </submittedName>
</protein>
<dbReference type="GeneID" id="24093808"/>
<feature type="compositionally biased region" description="Low complexity" evidence="1">
    <location>
        <begin position="221"/>
        <end position="230"/>
    </location>
</feature>
<organism evidence="3 4">
    <name type="scientific">Fibroporia radiculosa</name>
    <dbReference type="NCBI Taxonomy" id="599839"/>
    <lineage>
        <taxon>Eukaryota</taxon>
        <taxon>Fungi</taxon>
        <taxon>Dikarya</taxon>
        <taxon>Basidiomycota</taxon>
        <taxon>Agaricomycotina</taxon>
        <taxon>Agaricomycetes</taxon>
        <taxon>Polyporales</taxon>
        <taxon>Fibroporiaceae</taxon>
        <taxon>Fibroporia</taxon>
    </lineage>
</organism>
<name>J4HSF8_9APHY</name>
<keyword evidence="2" id="KW-0472">Membrane</keyword>
<keyword evidence="2" id="KW-1133">Transmembrane helix</keyword>
<dbReference type="EMBL" id="HE796905">
    <property type="protein sequence ID" value="CCL98897.1"/>
    <property type="molecule type" value="Genomic_DNA"/>
</dbReference>
<proteinExistence type="predicted"/>
<feature type="region of interest" description="Disordered" evidence="1">
    <location>
        <begin position="58"/>
        <end position="79"/>
    </location>
</feature>
<evidence type="ECO:0000256" key="1">
    <source>
        <dbReference type="SAM" id="MobiDB-lite"/>
    </source>
</evidence>
<keyword evidence="4" id="KW-1185">Reference proteome</keyword>
<dbReference type="InParanoid" id="J4HSF8"/>
<evidence type="ECO:0000313" key="4">
    <source>
        <dbReference type="Proteomes" id="UP000006352"/>
    </source>
</evidence>
<dbReference type="CDD" id="cd12087">
    <property type="entry name" value="TM_EGFR-like"/>
    <property type="match status" value="1"/>
</dbReference>
<evidence type="ECO:0000313" key="3">
    <source>
        <dbReference type="EMBL" id="CCL98897.1"/>
    </source>
</evidence>
<feature type="transmembrane region" description="Helical" evidence="2">
    <location>
        <begin position="86"/>
        <end position="108"/>
    </location>
</feature>
<dbReference type="Proteomes" id="UP000006352">
    <property type="component" value="Unassembled WGS sequence"/>
</dbReference>
<dbReference type="RefSeq" id="XP_012178180.1">
    <property type="nucleotide sequence ID" value="XM_012322790.1"/>
</dbReference>
<feature type="region of interest" description="Disordered" evidence="1">
    <location>
        <begin position="221"/>
        <end position="250"/>
    </location>
</feature>
<dbReference type="AlphaFoldDB" id="J4HSF8"/>
<dbReference type="HOGENOM" id="CLU_1023200_0_0_1"/>
<sequence length="272" mass="29297">MSIAIERHVPTNCMLAELCRYSNSNSSHSSSSSTTTSSASNYSSTTTSVTSALSSSLTSSATIPGNTSSSSMASSSSKSPSKTPQILAGLFGSLAFLLLLIGVFLYLWSRRRRRQGIVDWFAQTRNPVSTASFLSRSPTFVSRRGSMPESTTSRSAFFTAEEAMASSMYTSHRYGAYAPAMVSASRVNYHHSGAFPMQDREYPGNGPLSVVWPDGRSKSHLSLLNSQSNSSDRRPVVPPSVWQSRGDPMERESRYAFSDAGTCETGITGLAL</sequence>
<keyword evidence="2" id="KW-0812">Transmembrane</keyword>
<evidence type="ECO:0000256" key="2">
    <source>
        <dbReference type="SAM" id="Phobius"/>
    </source>
</evidence>
<reference evidence="3 4" key="1">
    <citation type="journal article" date="2012" name="Appl. Environ. Microbiol.">
        <title>Short-read sequencing for genomic analysis of the brown rot fungus Fibroporia radiculosa.</title>
        <authorList>
            <person name="Tang J.D."/>
            <person name="Perkins A.D."/>
            <person name="Sonstegard T.S."/>
            <person name="Schroeder S.G."/>
            <person name="Burgess S.C."/>
            <person name="Diehl S.V."/>
        </authorList>
    </citation>
    <scope>NUCLEOTIDE SEQUENCE [LARGE SCALE GENOMIC DNA]</scope>
    <source>
        <strain evidence="3 4">TFFH 294</strain>
    </source>
</reference>